<feature type="region of interest" description="Disordered" evidence="4">
    <location>
        <begin position="104"/>
        <end position="205"/>
    </location>
</feature>
<dbReference type="Proteomes" id="UP001605036">
    <property type="component" value="Unassembled WGS sequence"/>
</dbReference>
<evidence type="ECO:0000313" key="7">
    <source>
        <dbReference type="Proteomes" id="UP001605036"/>
    </source>
</evidence>
<organism evidence="6 7">
    <name type="scientific">Riccia fluitans</name>
    <dbReference type="NCBI Taxonomy" id="41844"/>
    <lineage>
        <taxon>Eukaryota</taxon>
        <taxon>Viridiplantae</taxon>
        <taxon>Streptophyta</taxon>
        <taxon>Embryophyta</taxon>
        <taxon>Marchantiophyta</taxon>
        <taxon>Marchantiopsida</taxon>
        <taxon>Marchantiidae</taxon>
        <taxon>Marchantiales</taxon>
        <taxon>Ricciaceae</taxon>
        <taxon>Riccia</taxon>
    </lineage>
</organism>
<feature type="compositionally biased region" description="Basic and acidic residues" evidence="4">
    <location>
        <begin position="141"/>
        <end position="154"/>
    </location>
</feature>
<dbReference type="PANTHER" id="PTHR46058:SF2">
    <property type="entry name" value="PROTEIN BREVIS RADIX-LIKE 3"/>
    <property type="match status" value="1"/>
</dbReference>
<dbReference type="GO" id="GO:0005634">
    <property type="term" value="C:nucleus"/>
    <property type="evidence" value="ECO:0007669"/>
    <property type="project" value="UniProtKB-SubCell"/>
</dbReference>
<gene>
    <name evidence="6" type="ORF">R1flu_020982</name>
</gene>
<reference evidence="6 7" key="1">
    <citation type="submission" date="2024-09" db="EMBL/GenBank/DDBJ databases">
        <title>Chromosome-scale assembly of Riccia fluitans.</title>
        <authorList>
            <person name="Paukszto L."/>
            <person name="Sawicki J."/>
            <person name="Karawczyk K."/>
            <person name="Piernik-Szablinska J."/>
            <person name="Szczecinska M."/>
            <person name="Mazdziarz M."/>
        </authorList>
    </citation>
    <scope>NUCLEOTIDE SEQUENCE [LARGE SCALE GENOMIC DNA]</scope>
    <source>
        <strain evidence="6">Rf_01</strain>
        <tissue evidence="6">Aerial parts of the thallus</tissue>
    </source>
</reference>
<accession>A0ABD1ZRH9</accession>
<keyword evidence="7" id="KW-1185">Reference proteome</keyword>
<evidence type="ECO:0000256" key="3">
    <source>
        <dbReference type="ARBA" id="ARBA00023242"/>
    </source>
</evidence>
<evidence type="ECO:0000259" key="5">
    <source>
        <dbReference type="PROSITE" id="PS51514"/>
    </source>
</evidence>
<dbReference type="InterPro" id="IPR044532">
    <property type="entry name" value="BRX-like"/>
</dbReference>
<keyword evidence="3" id="KW-0539">Nucleus</keyword>
<name>A0ABD1ZRH9_9MARC</name>
<evidence type="ECO:0000256" key="1">
    <source>
        <dbReference type="ARBA" id="ARBA00004123"/>
    </source>
</evidence>
<evidence type="ECO:0000313" key="6">
    <source>
        <dbReference type="EMBL" id="KAL2652854.1"/>
    </source>
</evidence>
<feature type="compositionally biased region" description="Basic residues" evidence="4">
    <location>
        <begin position="177"/>
        <end position="188"/>
    </location>
</feature>
<dbReference type="PROSITE" id="PS51514">
    <property type="entry name" value="BRX"/>
    <property type="match status" value="1"/>
</dbReference>
<comment type="caution">
    <text evidence="6">The sequence shown here is derived from an EMBL/GenBank/DDBJ whole genome shotgun (WGS) entry which is preliminary data.</text>
</comment>
<dbReference type="InterPro" id="IPR013591">
    <property type="entry name" value="Brevis_radix_dom"/>
</dbReference>
<comment type="subcellular location">
    <subcellularLocation>
        <location evidence="1">Nucleus</location>
    </subcellularLocation>
</comment>
<evidence type="ECO:0000256" key="4">
    <source>
        <dbReference type="SAM" id="MobiDB-lite"/>
    </source>
</evidence>
<comment type="similarity">
    <text evidence="2">Belongs to the BRX family.</text>
</comment>
<sequence>MSIKLARIRRVGSGPMLACLVCSTRNTDDDVGGDGPLGIDEAKSVVVVTTNTERHQQQLQQQRRGSSSGISIRPFTFQLKQMASRITAGALYRTCRPGCIQVNKHDGNDPVVHPSTDDAPEPEAQAPYHEPSSPDFSLKSYKIDPSDHGHDQVRRVRGSTPDNNTSPVSVDLNRFPVKSKRASSHRGRSRNDLSEAGASPYASPSPVVVKGVDSEWVAQVEPGVYITFHLSPDGFNDLKRIKFRRSMYSKEQAERWWSKNCNMVREVYNVRPPSAAPPDDDRMSSGYATPEPYSNNDISKKNTANEHDSKKWHILESRRDFAIETEQAMCITQI</sequence>
<dbReference type="Pfam" id="PF08381">
    <property type="entry name" value="BRX"/>
    <property type="match status" value="1"/>
</dbReference>
<protein>
    <recommendedName>
        <fullName evidence="5">BRX domain-containing protein</fullName>
    </recommendedName>
</protein>
<evidence type="ECO:0000256" key="2">
    <source>
        <dbReference type="ARBA" id="ARBA00009057"/>
    </source>
</evidence>
<feature type="domain" description="BRX" evidence="5">
    <location>
        <begin position="214"/>
        <end position="269"/>
    </location>
</feature>
<proteinExistence type="inferred from homology"/>
<dbReference type="EMBL" id="JBHFFA010000001">
    <property type="protein sequence ID" value="KAL2652854.1"/>
    <property type="molecule type" value="Genomic_DNA"/>
</dbReference>
<dbReference type="AlphaFoldDB" id="A0ABD1ZRH9"/>
<feature type="region of interest" description="Disordered" evidence="4">
    <location>
        <begin position="272"/>
        <end position="305"/>
    </location>
</feature>
<dbReference type="PANTHER" id="PTHR46058">
    <property type="entry name" value="PROTEIN BREVIS RADIX-LIKE 1"/>
    <property type="match status" value="1"/>
</dbReference>